<protein>
    <recommendedName>
        <fullName evidence="2">Phage tail protein</fullName>
    </recommendedName>
</protein>
<dbReference type="AlphaFoldDB" id="A0A0H3ZVP6"/>
<accession>A0A0H3ZVP6</accession>
<evidence type="ECO:0000313" key="1">
    <source>
        <dbReference type="EMBL" id="AKN38637.1"/>
    </source>
</evidence>
<reference evidence="1" key="1">
    <citation type="journal article" date="2015" name="MBio">
        <title>Eco-Evolutionary Dynamics of Episomes among Ecologically Cohesive Bacterial Populations.</title>
        <authorList>
            <person name="Xue H."/>
            <person name="Cordero O.X."/>
            <person name="Camas F.M."/>
            <person name="Trimble W."/>
            <person name="Meyer F."/>
            <person name="Guglielmini J."/>
            <person name="Rocha E.P."/>
            <person name="Polz M.F."/>
        </authorList>
    </citation>
    <scope>NUCLEOTIDE SEQUENCE</scope>
    <source>
        <strain evidence="1">FF_375</strain>
    </source>
</reference>
<organism evidence="1">
    <name type="scientific">Vibrio tasmaniensis</name>
    <dbReference type="NCBI Taxonomy" id="212663"/>
    <lineage>
        <taxon>Bacteria</taxon>
        <taxon>Pseudomonadati</taxon>
        <taxon>Pseudomonadota</taxon>
        <taxon>Gammaproteobacteria</taxon>
        <taxon>Vibrionales</taxon>
        <taxon>Vibrionaceae</taxon>
        <taxon>Vibrio</taxon>
    </lineage>
</organism>
<dbReference type="Pfam" id="PF06995">
    <property type="entry name" value="Phage_P2_GpU"/>
    <property type="match status" value="1"/>
</dbReference>
<evidence type="ECO:0008006" key="2">
    <source>
        <dbReference type="Google" id="ProtNLM"/>
    </source>
</evidence>
<name>A0A0H3ZVP6_9VIBR</name>
<proteinExistence type="predicted"/>
<sequence>MIEADTLRAKKNEGKAVMITDGQGKSWGQWVIKGISTQYTEVIDNGVAQVLKIKISLLEYRQDANASAI</sequence>
<dbReference type="InterPro" id="IPR009734">
    <property type="entry name" value="Myoviridae_GpU"/>
</dbReference>
<dbReference type="EMBL" id="KP795602">
    <property type="protein sequence ID" value="AKN38637.1"/>
    <property type="molecule type" value="Genomic_DNA"/>
</dbReference>